<dbReference type="SUPFAM" id="SSF52374">
    <property type="entry name" value="Nucleotidylyl transferase"/>
    <property type="match status" value="1"/>
</dbReference>
<evidence type="ECO:0008006" key="3">
    <source>
        <dbReference type="Google" id="ProtNLM"/>
    </source>
</evidence>
<accession>A0AAV7JZ86</accession>
<evidence type="ECO:0000313" key="2">
    <source>
        <dbReference type="Proteomes" id="UP001165289"/>
    </source>
</evidence>
<comment type="caution">
    <text evidence="1">The sequence shown here is derived from an EMBL/GenBank/DDBJ whole genome shotgun (WGS) entry which is preliminary data.</text>
</comment>
<reference evidence="1 2" key="1">
    <citation type="journal article" date="2023" name="BMC Biol.">
        <title>The compact genome of the sponge Oopsacas minuta (Hexactinellida) is lacking key metazoan core genes.</title>
        <authorList>
            <person name="Santini S."/>
            <person name="Schenkelaars Q."/>
            <person name="Jourda C."/>
            <person name="Duchesne M."/>
            <person name="Belahbib H."/>
            <person name="Rocher C."/>
            <person name="Selva M."/>
            <person name="Riesgo A."/>
            <person name="Vervoort M."/>
            <person name="Leys S.P."/>
            <person name="Kodjabachian L."/>
            <person name="Le Bivic A."/>
            <person name="Borchiellini C."/>
            <person name="Claverie J.M."/>
            <person name="Renard E."/>
        </authorList>
    </citation>
    <scope>NUCLEOTIDE SEQUENCE [LARGE SCALE GENOMIC DNA]</scope>
    <source>
        <strain evidence="1">SPO-2</strain>
    </source>
</reference>
<keyword evidence="2" id="KW-1185">Reference proteome</keyword>
<evidence type="ECO:0000313" key="1">
    <source>
        <dbReference type="EMBL" id="KAI6653810.1"/>
    </source>
</evidence>
<dbReference type="Proteomes" id="UP001165289">
    <property type="component" value="Unassembled WGS sequence"/>
</dbReference>
<dbReference type="InterPro" id="IPR051182">
    <property type="entry name" value="Euk_NMN_adenylyltrnsfrase"/>
</dbReference>
<dbReference type="GO" id="GO:0004515">
    <property type="term" value="F:nicotinate-nucleotide adenylyltransferase activity"/>
    <property type="evidence" value="ECO:0007669"/>
    <property type="project" value="TreeGrafter"/>
</dbReference>
<dbReference type="EMBL" id="JAKMXF010000255">
    <property type="protein sequence ID" value="KAI6653810.1"/>
    <property type="molecule type" value="Genomic_DNA"/>
</dbReference>
<name>A0AAV7JZ86_9METZ</name>
<dbReference type="Gene3D" id="3.40.50.620">
    <property type="entry name" value="HUPs"/>
    <property type="match status" value="1"/>
</dbReference>
<organism evidence="1 2">
    <name type="scientific">Oopsacas minuta</name>
    <dbReference type="NCBI Taxonomy" id="111878"/>
    <lineage>
        <taxon>Eukaryota</taxon>
        <taxon>Metazoa</taxon>
        <taxon>Porifera</taxon>
        <taxon>Hexactinellida</taxon>
        <taxon>Hexasterophora</taxon>
        <taxon>Lyssacinosida</taxon>
        <taxon>Leucopsacidae</taxon>
        <taxon>Oopsacas</taxon>
    </lineage>
</organism>
<dbReference type="GO" id="GO:0000309">
    <property type="term" value="F:nicotinamide-nucleotide adenylyltransferase activity"/>
    <property type="evidence" value="ECO:0007669"/>
    <property type="project" value="TreeGrafter"/>
</dbReference>
<dbReference type="PANTHER" id="PTHR12039">
    <property type="entry name" value="NICOTINAMIDE MONONUCLEOTIDE ADENYLYLTRANSFERASE"/>
    <property type="match status" value="1"/>
</dbReference>
<gene>
    <name evidence="1" type="ORF">LOD99_3313</name>
</gene>
<dbReference type="PANTHER" id="PTHR12039:SF0">
    <property type="entry name" value="NICOTINAMIDE-NUCLEOTIDE ADENYLYLTRANSFERASE"/>
    <property type="match status" value="1"/>
</dbReference>
<protein>
    <recommendedName>
        <fullName evidence="3">Cytidyltransferase-like domain-containing protein</fullName>
    </recommendedName>
</protein>
<dbReference type="InterPro" id="IPR014729">
    <property type="entry name" value="Rossmann-like_a/b/a_fold"/>
</dbReference>
<proteinExistence type="predicted"/>
<sequence length="275" mass="31910">MADQIELDSSLENVTNYPNWSKDNFELIEPLTPTKNILERIQKCPPDKTPIILITTGAYCPIHKMHIEMHEIARKYIEDNFNAEVVGSLLSASHDEYLKAKLERKGEVKFWLDVYTRIKLINLAINDHCIVEQDLFEPLAPNFMTFIDIIRMRQSFFDWLCLKYKVRACKLLMLLGEDMLPYNLYPKFPMENLGLAVIQRKNNANSSPLNWPKISTEKQWEEKVFLIEHANDVDISSTLIRKSIAMKQYEGLATLLHPSVAAELRQLWNGSGKQQ</sequence>
<dbReference type="GO" id="GO:0009435">
    <property type="term" value="P:NAD+ biosynthetic process"/>
    <property type="evidence" value="ECO:0007669"/>
    <property type="project" value="TreeGrafter"/>
</dbReference>
<dbReference type="AlphaFoldDB" id="A0AAV7JZ86"/>